<evidence type="ECO:0000313" key="11">
    <source>
        <dbReference type="Proteomes" id="UP000612585"/>
    </source>
</evidence>
<comment type="caution">
    <text evidence="8">Lacks conserved residue(s) required for the propagation of feature annotation.</text>
</comment>
<evidence type="ECO:0000313" key="10">
    <source>
        <dbReference type="EMBL" id="GIJ52887.1"/>
    </source>
</evidence>
<proteinExistence type="inferred from homology"/>
<keyword evidence="8" id="KW-0963">Cytoplasm</keyword>
<dbReference type="Proteomes" id="UP000612585">
    <property type="component" value="Unassembled WGS sequence"/>
</dbReference>
<dbReference type="GO" id="GO:0009089">
    <property type="term" value="P:lysine biosynthetic process via diaminopimelate"/>
    <property type="evidence" value="ECO:0007669"/>
    <property type="project" value="UniProtKB-UniRule"/>
</dbReference>
<comment type="catalytic activity">
    <reaction evidence="7 8">
        <text>(2S,6S)-2,6-diaminopimelate = meso-2,6-diaminopimelate</text>
        <dbReference type="Rhea" id="RHEA:15393"/>
        <dbReference type="ChEBI" id="CHEBI:57609"/>
        <dbReference type="ChEBI" id="CHEBI:57791"/>
        <dbReference type="EC" id="5.1.1.7"/>
    </reaction>
</comment>
<evidence type="ECO:0000256" key="4">
    <source>
        <dbReference type="ARBA" id="ARBA00022605"/>
    </source>
</evidence>
<comment type="subunit">
    <text evidence="8">Homodimer.</text>
</comment>
<evidence type="ECO:0000256" key="2">
    <source>
        <dbReference type="ARBA" id="ARBA00010219"/>
    </source>
</evidence>
<evidence type="ECO:0000256" key="1">
    <source>
        <dbReference type="ARBA" id="ARBA00005196"/>
    </source>
</evidence>
<dbReference type="Pfam" id="PF01678">
    <property type="entry name" value="DAP_epimerase"/>
    <property type="match status" value="2"/>
</dbReference>
<feature type="active site" description="Proton acceptor" evidence="8">
    <location>
        <position position="195"/>
    </location>
</feature>
<feature type="binding site" evidence="8">
    <location>
        <begin position="186"/>
        <end position="187"/>
    </location>
    <ligand>
        <name>substrate</name>
    </ligand>
</feature>
<dbReference type="GO" id="GO:0005829">
    <property type="term" value="C:cytosol"/>
    <property type="evidence" value="ECO:0007669"/>
    <property type="project" value="TreeGrafter"/>
</dbReference>
<dbReference type="EC" id="5.1.1.7" evidence="3 8"/>
<feature type="binding site" evidence="8">
    <location>
        <begin position="196"/>
        <end position="197"/>
    </location>
    <ligand>
        <name>substrate</name>
    </ligand>
</feature>
<feature type="active site" description="Proton donor" evidence="8">
    <location>
        <position position="70"/>
    </location>
</feature>
<evidence type="ECO:0000256" key="5">
    <source>
        <dbReference type="ARBA" id="ARBA00023154"/>
    </source>
</evidence>
<feature type="binding site" evidence="8">
    <location>
        <position position="61"/>
    </location>
    <ligand>
        <name>substrate</name>
    </ligand>
</feature>
<dbReference type="EMBL" id="BOPG01000003">
    <property type="protein sequence ID" value="GIJ52887.1"/>
    <property type="molecule type" value="Genomic_DNA"/>
</dbReference>
<comment type="subcellular location">
    <subcellularLocation>
        <location evidence="8">Cytoplasm</location>
    </subcellularLocation>
</comment>
<dbReference type="NCBIfam" id="TIGR00652">
    <property type="entry name" value="DapF"/>
    <property type="match status" value="1"/>
</dbReference>
<dbReference type="AlphaFoldDB" id="A0A8J4DYB0"/>
<feature type="site" description="Could be important to modulate the pK values of the two catalytic cysteine residues" evidence="8">
    <location>
        <position position="143"/>
    </location>
</feature>
<feature type="active site" evidence="9">
    <location>
        <position position="70"/>
    </location>
</feature>
<evidence type="ECO:0000256" key="6">
    <source>
        <dbReference type="ARBA" id="ARBA00023235"/>
    </source>
</evidence>
<comment type="caution">
    <text evidence="10">The sequence shown here is derived from an EMBL/GenBank/DDBJ whole genome shotgun (WGS) entry which is preliminary data.</text>
</comment>
<dbReference type="InterPro" id="IPR001653">
    <property type="entry name" value="DAP_epimerase_DapF"/>
</dbReference>
<dbReference type="SUPFAM" id="SSF54506">
    <property type="entry name" value="Diaminopimelate epimerase-like"/>
    <property type="match status" value="2"/>
</dbReference>
<name>A0A8J4DYB0_9ACTN</name>
<reference evidence="10" key="1">
    <citation type="submission" date="2021-01" db="EMBL/GenBank/DDBJ databases">
        <title>Whole genome shotgun sequence of Virgisporangium aurantiacum NBRC 16421.</title>
        <authorList>
            <person name="Komaki H."/>
            <person name="Tamura T."/>
        </authorList>
    </citation>
    <scope>NUCLEOTIDE SEQUENCE</scope>
    <source>
        <strain evidence="10">NBRC 16421</strain>
    </source>
</reference>
<sequence length="257" mass="26756">MRFLKAHGTGNDFVVLPDPDGALDLTPDLVRALCDRRFGIGADGILRAVRQDGSWFMDYRNSDGTVAEMCGNGARVFARFLVAEGLVAGPKLSFGTRDGVSEAVVEGAEIAIAMRRPRLLGRGSATLGSLTLTGESVDVGNPHLVCRVPDVSVIDLSAPPVFDPSSFPEGVNVEVVSADGRMRVYERGSGETLSCGTGACAVAAVLLEGSNGTVPIDVAGGRVTVTIESERCWLAGPAVLVAEGTVSVDQMLAARPL</sequence>
<dbReference type="GO" id="GO:0008837">
    <property type="term" value="F:diaminopimelate epimerase activity"/>
    <property type="evidence" value="ECO:0007669"/>
    <property type="project" value="UniProtKB-UniRule"/>
</dbReference>
<organism evidence="10 11">
    <name type="scientific">Virgisporangium aurantiacum</name>
    <dbReference type="NCBI Taxonomy" id="175570"/>
    <lineage>
        <taxon>Bacteria</taxon>
        <taxon>Bacillati</taxon>
        <taxon>Actinomycetota</taxon>
        <taxon>Actinomycetes</taxon>
        <taxon>Micromonosporales</taxon>
        <taxon>Micromonosporaceae</taxon>
        <taxon>Virgisporangium</taxon>
    </lineage>
</organism>
<feature type="site" description="Could be important to modulate the pK values of the two catalytic cysteine residues" evidence="8">
    <location>
        <position position="186"/>
    </location>
</feature>
<evidence type="ECO:0000256" key="9">
    <source>
        <dbReference type="PROSITE-ProRule" id="PRU10125"/>
    </source>
</evidence>
<comment type="pathway">
    <text evidence="1 8">Amino-acid biosynthesis; L-lysine biosynthesis via DAP pathway; DL-2,6-diaminopimelate from LL-2,6-diaminopimelate: step 1/1.</text>
</comment>
<dbReference type="InterPro" id="IPR018510">
    <property type="entry name" value="DAP_epimerase_AS"/>
</dbReference>
<keyword evidence="6 8" id="KW-0413">Isomerase</keyword>
<feature type="binding site" evidence="8">
    <location>
        <position position="141"/>
    </location>
    <ligand>
        <name>substrate</name>
    </ligand>
</feature>
<evidence type="ECO:0000256" key="7">
    <source>
        <dbReference type="ARBA" id="ARBA00051712"/>
    </source>
</evidence>
<keyword evidence="4 8" id="KW-0028">Amino-acid biosynthesis</keyword>
<gene>
    <name evidence="8 10" type="primary">dapF</name>
    <name evidence="10" type="ORF">Vau01_004030</name>
</gene>
<feature type="binding site" evidence="8">
    <location>
        <position position="11"/>
    </location>
    <ligand>
        <name>substrate</name>
    </ligand>
</feature>
<dbReference type="PANTHER" id="PTHR31689:SF0">
    <property type="entry name" value="DIAMINOPIMELATE EPIMERASE"/>
    <property type="match status" value="1"/>
</dbReference>
<comment type="similarity">
    <text evidence="2 8">Belongs to the diaminopimelate epimerase family.</text>
</comment>
<keyword evidence="11" id="KW-1185">Reference proteome</keyword>
<dbReference type="Gene3D" id="3.10.310.10">
    <property type="entry name" value="Diaminopimelate Epimerase, Chain A, domain 1"/>
    <property type="match status" value="2"/>
</dbReference>
<accession>A0A8J4DYB0</accession>
<comment type="function">
    <text evidence="8">Catalyzes the stereoinversion of LL-2,6-diaminopimelate (L,L-DAP) to meso-diaminopimelate (meso-DAP), a precursor of L-lysine and an essential component of the bacterial peptidoglycan.</text>
</comment>
<dbReference type="PROSITE" id="PS01326">
    <property type="entry name" value="DAP_EPIMERASE"/>
    <property type="match status" value="1"/>
</dbReference>
<dbReference type="UniPathway" id="UPA00034">
    <property type="reaction ID" value="UER00025"/>
</dbReference>
<feature type="binding site" evidence="8">
    <location>
        <position position="172"/>
    </location>
    <ligand>
        <name>substrate</name>
    </ligand>
</feature>
<dbReference type="RefSeq" id="WP_203986361.1">
    <property type="nucleotide sequence ID" value="NZ_BOPG01000003.1"/>
</dbReference>
<dbReference type="HAMAP" id="MF_00197">
    <property type="entry name" value="DAP_epimerase"/>
    <property type="match status" value="1"/>
</dbReference>
<keyword evidence="5 8" id="KW-0457">Lysine biosynthesis</keyword>
<evidence type="ECO:0000256" key="8">
    <source>
        <dbReference type="HAMAP-Rule" id="MF_00197"/>
    </source>
</evidence>
<dbReference type="PANTHER" id="PTHR31689">
    <property type="entry name" value="DIAMINOPIMELATE EPIMERASE, CHLOROPLASTIC"/>
    <property type="match status" value="1"/>
</dbReference>
<feature type="binding site" evidence="8">
    <location>
        <begin position="71"/>
        <end position="72"/>
    </location>
    <ligand>
        <name>substrate</name>
    </ligand>
</feature>
<evidence type="ECO:0000256" key="3">
    <source>
        <dbReference type="ARBA" id="ARBA00013080"/>
    </source>
</evidence>
<protein>
    <recommendedName>
        <fullName evidence="3 8">Diaminopimelate epimerase</fullName>
        <shortName evidence="8">DAP epimerase</shortName>
        <ecNumber evidence="3 8">5.1.1.7</ecNumber>
    </recommendedName>
    <alternativeName>
        <fullName evidence="8">PLP-independent amino acid racemase</fullName>
    </alternativeName>
</protein>